<accession>A0A2M9CDX1</accession>
<feature type="transmembrane region" description="Helical" evidence="2">
    <location>
        <begin position="58"/>
        <end position="79"/>
    </location>
</feature>
<feature type="transmembrane region" description="Helical" evidence="2">
    <location>
        <begin position="91"/>
        <end position="111"/>
    </location>
</feature>
<organism evidence="3 4">
    <name type="scientific">Sediminihabitans luteus</name>
    <dbReference type="NCBI Taxonomy" id="1138585"/>
    <lineage>
        <taxon>Bacteria</taxon>
        <taxon>Bacillati</taxon>
        <taxon>Actinomycetota</taxon>
        <taxon>Actinomycetes</taxon>
        <taxon>Micrococcales</taxon>
        <taxon>Cellulomonadaceae</taxon>
        <taxon>Sediminihabitans</taxon>
    </lineage>
</organism>
<comment type="caution">
    <text evidence="3">The sequence shown here is derived from an EMBL/GenBank/DDBJ whole genome shotgun (WGS) entry which is preliminary data.</text>
</comment>
<keyword evidence="2" id="KW-0812">Transmembrane</keyword>
<proteinExistence type="predicted"/>
<dbReference type="Proteomes" id="UP000231693">
    <property type="component" value="Unassembled WGS sequence"/>
</dbReference>
<evidence type="ECO:0008006" key="5">
    <source>
        <dbReference type="Google" id="ProtNLM"/>
    </source>
</evidence>
<dbReference type="OrthoDB" id="5148809at2"/>
<feature type="transmembrane region" description="Helical" evidence="2">
    <location>
        <begin position="117"/>
        <end position="136"/>
    </location>
</feature>
<evidence type="ECO:0000313" key="4">
    <source>
        <dbReference type="Proteomes" id="UP000231693"/>
    </source>
</evidence>
<sequence length="154" mass="15688">MSSTDAPTPGTGPEPRKPAGAGRDVFRTALRDVAILLAGLAVLGVGIGALVAGVAGVWGALLGVALAAIFSLTTVWTMYRTAESSPTTMAAAVMGGWLAKMVVLVVALAVLRGMDFYDVPVFATVLLVGAVGSALVDYRAVTRARIPYVDPDAS</sequence>
<feature type="transmembrane region" description="Helical" evidence="2">
    <location>
        <begin position="33"/>
        <end position="52"/>
    </location>
</feature>
<dbReference type="AlphaFoldDB" id="A0A2M9CDX1"/>
<keyword evidence="2" id="KW-0472">Membrane</keyword>
<keyword evidence="4" id="KW-1185">Reference proteome</keyword>
<evidence type="ECO:0000256" key="1">
    <source>
        <dbReference type="SAM" id="MobiDB-lite"/>
    </source>
</evidence>
<dbReference type="EMBL" id="PGFE01000004">
    <property type="protein sequence ID" value="PJJ70062.1"/>
    <property type="molecule type" value="Genomic_DNA"/>
</dbReference>
<dbReference type="RefSeq" id="WP_100423675.1">
    <property type="nucleotide sequence ID" value="NZ_BOOX01000013.1"/>
</dbReference>
<gene>
    <name evidence="3" type="ORF">CLV28_2540</name>
</gene>
<evidence type="ECO:0000313" key="3">
    <source>
        <dbReference type="EMBL" id="PJJ70062.1"/>
    </source>
</evidence>
<reference evidence="3 4" key="1">
    <citation type="submission" date="2017-11" db="EMBL/GenBank/DDBJ databases">
        <title>Genomic Encyclopedia of Archaeal and Bacterial Type Strains, Phase II (KMG-II): From Individual Species to Whole Genera.</title>
        <authorList>
            <person name="Goeker M."/>
        </authorList>
    </citation>
    <scope>NUCLEOTIDE SEQUENCE [LARGE SCALE GENOMIC DNA]</scope>
    <source>
        <strain evidence="3 4">DSM 25478</strain>
    </source>
</reference>
<name>A0A2M9CDX1_9CELL</name>
<protein>
    <recommendedName>
        <fullName evidence="5">ATP synthase protein I</fullName>
    </recommendedName>
</protein>
<feature type="region of interest" description="Disordered" evidence="1">
    <location>
        <begin position="1"/>
        <end position="21"/>
    </location>
</feature>
<keyword evidence="2" id="KW-1133">Transmembrane helix</keyword>
<evidence type="ECO:0000256" key="2">
    <source>
        <dbReference type="SAM" id="Phobius"/>
    </source>
</evidence>